<gene>
    <name evidence="2" type="ORF">BCR39DRAFT_468091</name>
</gene>
<keyword evidence="3" id="KW-1185">Reference proteome</keyword>
<sequence>MQAAAGGIFPSALTFDTMVRDYLNNLSPKKREKALLSQYMYDNVMAVLHDPNCTSIGTAQFRFWAKKMFSLTSFGEETVIVHDGKPVAVKEQIYEVLTHCHAQASHGGRDKTSAQVRRYYSWIPKEIIARYVRDCPFCQNRRTSNSSNTRMSSSQAFFK</sequence>
<evidence type="ECO:0000313" key="2">
    <source>
        <dbReference type="EMBL" id="ORY28628.1"/>
    </source>
</evidence>
<accession>A0A1Y2B1A3</accession>
<evidence type="ECO:0000259" key="1">
    <source>
        <dbReference type="Pfam" id="PF17921"/>
    </source>
</evidence>
<protein>
    <recommendedName>
        <fullName evidence="1">Integrase zinc-binding domain-containing protein</fullName>
    </recommendedName>
</protein>
<comment type="caution">
    <text evidence="2">The sequence shown here is derived from an EMBL/GenBank/DDBJ whole genome shotgun (WGS) entry which is preliminary data.</text>
</comment>
<dbReference type="InParanoid" id="A0A1Y2B1A3"/>
<dbReference type="Proteomes" id="UP000193986">
    <property type="component" value="Unassembled WGS sequence"/>
</dbReference>
<feature type="domain" description="Integrase zinc-binding" evidence="1">
    <location>
        <begin position="91"/>
        <end position="143"/>
    </location>
</feature>
<reference evidence="2 3" key="1">
    <citation type="submission" date="2016-07" db="EMBL/GenBank/DDBJ databases">
        <title>Pervasive Adenine N6-methylation of Active Genes in Fungi.</title>
        <authorList>
            <consortium name="DOE Joint Genome Institute"/>
            <person name="Mondo S.J."/>
            <person name="Dannebaum R.O."/>
            <person name="Kuo R.C."/>
            <person name="Labutti K."/>
            <person name="Haridas S."/>
            <person name="Kuo A."/>
            <person name="Salamov A."/>
            <person name="Ahrendt S.R."/>
            <person name="Lipzen A."/>
            <person name="Sullivan W."/>
            <person name="Andreopoulos W.B."/>
            <person name="Clum A."/>
            <person name="Lindquist E."/>
            <person name="Daum C."/>
            <person name="Ramamoorthy G.K."/>
            <person name="Gryganskyi A."/>
            <person name="Culley D."/>
            <person name="Magnuson J.K."/>
            <person name="James T.Y."/>
            <person name="O'Malley M.A."/>
            <person name="Stajich J.E."/>
            <person name="Spatafora J.W."/>
            <person name="Visel A."/>
            <person name="Grigoriev I.V."/>
        </authorList>
    </citation>
    <scope>NUCLEOTIDE SEQUENCE [LARGE SCALE GENOMIC DNA]</scope>
    <source>
        <strain evidence="2 3">68-887.2</strain>
    </source>
</reference>
<dbReference type="EMBL" id="MCFC01000030">
    <property type="protein sequence ID" value="ORY28628.1"/>
    <property type="molecule type" value="Genomic_DNA"/>
</dbReference>
<dbReference type="OrthoDB" id="2499658at2759"/>
<proteinExistence type="predicted"/>
<evidence type="ECO:0000313" key="3">
    <source>
        <dbReference type="Proteomes" id="UP000193986"/>
    </source>
</evidence>
<organism evidence="2 3">
    <name type="scientific">Naematelia encephala</name>
    <dbReference type="NCBI Taxonomy" id="71784"/>
    <lineage>
        <taxon>Eukaryota</taxon>
        <taxon>Fungi</taxon>
        <taxon>Dikarya</taxon>
        <taxon>Basidiomycota</taxon>
        <taxon>Agaricomycotina</taxon>
        <taxon>Tremellomycetes</taxon>
        <taxon>Tremellales</taxon>
        <taxon>Naemateliaceae</taxon>
        <taxon>Naematelia</taxon>
    </lineage>
</organism>
<dbReference type="STRING" id="71784.A0A1Y2B1A3"/>
<dbReference type="InterPro" id="IPR041588">
    <property type="entry name" value="Integrase_H2C2"/>
</dbReference>
<dbReference type="Pfam" id="PF17921">
    <property type="entry name" value="Integrase_H2C2"/>
    <property type="match status" value="1"/>
</dbReference>
<dbReference type="Gene3D" id="1.10.340.70">
    <property type="match status" value="1"/>
</dbReference>
<dbReference type="AlphaFoldDB" id="A0A1Y2B1A3"/>
<name>A0A1Y2B1A3_9TREE</name>